<comment type="catalytic activity">
    <reaction evidence="6 7">
        <text>carbamoyl phosphate + L-aspartate = N-carbamoyl-L-aspartate + phosphate + H(+)</text>
        <dbReference type="Rhea" id="RHEA:20013"/>
        <dbReference type="ChEBI" id="CHEBI:15378"/>
        <dbReference type="ChEBI" id="CHEBI:29991"/>
        <dbReference type="ChEBI" id="CHEBI:32814"/>
        <dbReference type="ChEBI" id="CHEBI:43474"/>
        <dbReference type="ChEBI" id="CHEBI:58228"/>
        <dbReference type="EC" id="2.1.3.2"/>
    </reaction>
</comment>
<evidence type="ECO:0000256" key="6">
    <source>
        <dbReference type="ARBA" id="ARBA00048859"/>
    </source>
</evidence>
<dbReference type="GO" id="GO:0006520">
    <property type="term" value="P:amino acid metabolic process"/>
    <property type="evidence" value="ECO:0007669"/>
    <property type="project" value="InterPro"/>
</dbReference>
<dbReference type="GO" id="GO:0044205">
    <property type="term" value="P:'de novo' UMP biosynthetic process"/>
    <property type="evidence" value="ECO:0007669"/>
    <property type="project" value="UniProtKB-UniRule"/>
</dbReference>
<keyword evidence="11" id="KW-1185">Reference proteome</keyword>
<evidence type="ECO:0000256" key="2">
    <source>
        <dbReference type="ARBA" id="ARBA00008896"/>
    </source>
</evidence>
<evidence type="ECO:0000256" key="1">
    <source>
        <dbReference type="ARBA" id="ARBA00004852"/>
    </source>
</evidence>
<dbReference type="InterPro" id="IPR006132">
    <property type="entry name" value="Asp/Orn_carbamoyltranf_P-bd"/>
</dbReference>
<dbReference type="PANTHER" id="PTHR45753:SF6">
    <property type="entry name" value="ASPARTATE CARBAMOYLTRANSFERASE"/>
    <property type="match status" value="1"/>
</dbReference>
<feature type="binding site" evidence="7">
    <location>
        <position position="76"/>
    </location>
    <ligand>
        <name>L-aspartate</name>
        <dbReference type="ChEBI" id="CHEBI:29991"/>
    </ligand>
</feature>
<comment type="pathway">
    <text evidence="1 7">Pyrimidine metabolism; UMP biosynthesis via de novo pathway; (S)-dihydroorotate from bicarbonate: step 2/3.</text>
</comment>
<reference evidence="10 11" key="1">
    <citation type="submission" date="2019-07" db="EMBL/GenBank/DDBJ databases">
        <title>Whole genome shotgun sequence of Cerasibacillus quisquiliarum NBRC 102429.</title>
        <authorList>
            <person name="Hosoyama A."/>
            <person name="Uohara A."/>
            <person name="Ohji S."/>
            <person name="Ichikawa N."/>
        </authorList>
    </citation>
    <scope>NUCLEOTIDE SEQUENCE [LARGE SCALE GENOMIC DNA]</scope>
    <source>
        <strain evidence="10 11">NBRC 102429</strain>
    </source>
</reference>
<proteinExistence type="inferred from homology"/>
<comment type="similarity">
    <text evidence="2 7">Belongs to the aspartate/ornithine carbamoyltransferase superfamily. ATCase family.</text>
</comment>
<keyword evidence="3 7" id="KW-0808">Transferase</keyword>
<comment type="subunit">
    <text evidence="7">Heterododecamer (2C3:3R2) of six catalytic PyrB chains organized as two trimers (C3), and six regulatory PyrI chains organized as three dimers (R2).</text>
</comment>
<dbReference type="Pfam" id="PF02729">
    <property type="entry name" value="OTCace_N"/>
    <property type="match status" value="1"/>
</dbReference>
<dbReference type="RefSeq" id="WP_146935564.1">
    <property type="nucleotide sequence ID" value="NZ_BJXW01000008.1"/>
</dbReference>
<dbReference type="NCBIfam" id="TIGR00670">
    <property type="entry name" value="asp_carb_tr"/>
    <property type="match status" value="1"/>
</dbReference>
<dbReference type="SUPFAM" id="SSF53671">
    <property type="entry name" value="Aspartate/ornithine carbamoyltransferase"/>
    <property type="match status" value="1"/>
</dbReference>
<dbReference type="InterPro" id="IPR036901">
    <property type="entry name" value="Asp/Orn_carbamoylTrfase_sf"/>
</dbReference>
<dbReference type="GO" id="GO:0004070">
    <property type="term" value="F:aspartate carbamoyltransferase activity"/>
    <property type="evidence" value="ECO:0007669"/>
    <property type="project" value="UniProtKB-UniRule"/>
</dbReference>
<evidence type="ECO:0000256" key="5">
    <source>
        <dbReference type="ARBA" id="ARBA00043884"/>
    </source>
</evidence>
<evidence type="ECO:0000256" key="4">
    <source>
        <dbReference type="ARBA" id="ARBA00022975"/>
    </source>
</evidence>
<feature type="binding site" evidence="7">
    <location>
        <position position="48"/>
    </location>
    <ligand>
        <name>carbamoyl phosphate</name>
        <dbReference type="ChEBI" id="CHEBI:58228"/>
    </ligand>
</feature>
<evidence type="ECO:0000259" key="9">
    <source>
        <dbReference type="Pfam" id="PF02729"/>
    </source>
</evidence>
<feature type="binding site" evidence="7">
    <location>
        <position position="159"/>
    </location>
    <ligand>
        <name>L-aspartate</name>
        <dbReference type="ChEBI" id="CHEBI:29991"/>
    </ligand>
</feature>
<dbReference type="NCBIfam" id="NF002032">
    <property type="entry name" value="PRK00856.1"/>
    <property type="match status" value="1"/>
</dbReference>
<evidence type="ECO:0000313" key="11">
    <source>
        <dbReference type="Proteomes" id="UP000321491"/>
    </source>
</evidence>
<feature type="binding site" evidence="7">
    <location>
        <position position="129"/>
    </location>
    <ligand>
        <name>carbamoyl phosphate</name>
        <dbReference type="ChEBI" id="CHEBI:58228"/>
    </ligand>
</feature>
<dbReference type="InterPro" id="IPR006131">
    <property type="entry name" value="Asp_carbamoyltransf_Asp/Orn-bd"/>
</dbReference>
<evidence type="ECO:0000256" key="3">
    <source>
        <dbReference type="ARBA" id="ARBA00022679"/>
    </source>
</evidence>
<feature type="binding site" evidence="7">
    <location>
        <position position="98"/>
    </location>
    <ligand>
        <name>carbamoyl phosphate</name>
        <dbReference type="ChEBI" id="CHEBI:58228"/>
    </ligand>
</feature>
<dbReference type="GO" id="GO:0016597">
    <property type="term" value="F:amino acid binding"/>
    <property type="evidence" value="ECO:0007669"/>
    <property type="project" value="InterPro"/>
</dbReference>
<protein>
    <recommendedName>
        <fullName evidence="7">Aspartate carbamoyltransferase</fullName>
        <ecNumber evidence="7">2.1.3.2</ecNumber>
    </recommendedName>
    <alternativeName>
        <fullName evidence="7">Aspartate transcarbamylase</fullName>
        <shortName evidence="7">ATCase</shortName>
    </alternativeName>
</protein>
<dbReference type="PRINTS" id="PR00101">
    <property type="entry name" value="ATCASE"/>
</dbReference>
<sequence>MKHFLSVEQLTEQDMFELFQLAKRCREEITPFKKQLFAANLFFEPSTRTKMSFTVAERKLGLEILDFNPETSSVKKGETLYDTVRTLEAIGADLAIIRHHDDDWMETLTDHISIPIINAGAGKKEHPTQSMLDLFTIYEEFQTFKDLNMTIIGDIKHSRVAHSNAKALEKLGANVHLCAAPNFKDHSLNYPYIDIDQAIKQSDVIMLLRIQHERHQHLSETSDYLKTFGLTRDRENMMKDGAIILHPAPVNRGVEIADSIVECERSRIFKQMENGVYMRMAIIKKLLQKWGIE</sequence>
<dbReference type="EMBL" id="BJXW01000008">
    <property type="protein sequence ID" value="GEN30362.1"/>
    <property type="molecule type" value="Genomic_DNA"/>
</dbReference>
<dbReference type="Proteomes" id="UP000321491">
    <property type="component" value="Unassembled WGS sequence"/>
</dbReference>
<dbReference type="HAMAP" id="MF_00001">
    <property type="entry name" value="Asp_carb_tr"/>
    <property type="match status" value="1"/>
</dbReference>
<evidence type="ECO:0000256" key="7">
    <source>
        <dbReference type="HAMAP-Rule" id="MF_00001"/>
    </source>
</evidence>
<dbReference type="EC" id="2.1.3.2" evidence="7"/>
<gene>
    <name evidence="7 10" type="primary">pyrB</name>
    <name evidence="10" type="ORF">CQU01_06000</name>
</gene>
<evidence type="ECO:0000259" key="8">
    <source>
        <dbReference type="Pfam" id="PF00185"/>
    </source>
</evidence>
<dbReference type="PROSITE" id="PS00097">
    <property type="entry name" value="CARBAMOYLTRANSFERASE"/>
    <property type="match status" value="1"/>
</dbReference>
<accession>A0A511UZ09</accession>
<feature type="binding site" evidence="7">
    <location>
        <position position="248"/>
    </location>
    <ligand>
        <name>carbamoyl phosphate</name>
        <dbReference type="ChEBI" id="CHEBI:58228"/>
    </ligand>
</feature>
<dbReference type="PANTHER" id="PTHR45753">
    <property type="entry name" value="ORNITHINE CARBAMOYLTRANSFERASE, MITOCHONDRIAL"/>
    <property type="match status" value="1"/>
</dbReference>
<dbReference type="AlphaFoldDB" id="A0A511UZ09"/>
<keyword evidence="4 7" id="KW-0665">Pyrimidine biosynthesis</keyword>
<dbReference type="Gene3D" id="3.40.50.1370">
    <property type="entry name" value="Aspartate/ornithine carbamoyltransferase"/>
    <property type="match status" value="2"/>
</dbReference>
<feature type="binding site" evidence="7">
    <location>
        <position position="209"/>
    </location>
    <ligand>
        <name>L-aspartate</name>
        <dbReference type="ChEBI" id="CHEBI:29991"/>
    </ligand>
</feature>
<feature type="binding site" evidence="7">
    <location>
        <position position="126"/>
    </location>
    <ligand>
        <name>carbamoyl phosphate</name>
        <dbReference type="ChEBI" id="CHEBI:58228"/>
    </ligand>
</feature>
<organism evidence="10 11">
    <name type="scientific">Cerasibacillus quisquiliarum</name>
    <dbReference type="NCBI Taxonomy" id="227865"/>
    <lineage>
        <taxon>Bacteria</taxon>
        <taxon>Bacillati</taxon>
        <taxon>Bacillota</taxon>
        <taxon>Bacilli</taxon>
        <taxon>Bacillales</taxon>
        <taxon>Bacillaceae</taxon>
        <taxon>Cerasibacillus</taxon>
    </lineage>
</organism>
<feature type="domain" description="Aspartate/ornithine carbamoyltransferase Asp/Orn-binding" evidence="8">
    <location>
        <begin position="145"/>
        <end position="284"/>
    </location>
</feature>
<dbReference type="UniPathway" id="UPA00070">
    <property type="reaction ID" value="UER00116"/>
</dbReference>
<evidence type="ECO:0000313" key="10">
    <source>
        <dbReference type="EMBL" id="GEN30362.1"/>
    </source>
</evidence>
<comment type="function">
    <text evidence="5 7">Catalyzes the condensation of carbamoyl phosphate and aspartate to form carbamoyl aspartate and inorganic phosphate, the committed step in the de novo pyrimidine nucleotide biosynthesis pathway.</text>
</comment>
<dbReference type="GO" id="GO:0006207">
    <property type="term" value="P:'de novo' pyrimidine nucleobase biosynthetic process"/>
    <property type="evidence" value="ECO:0007669"/>
    <property type="project" value="InterPro"/>
</dbReference>
<dbReference type="InterPro" id="IPR006130">
    <property type="entry name" value="Asp/Orn_carbamoylTrfase"/>
</dbReference>
<feature type="binding site" evidence="7">
    <location>
        <position position="49"/>
    </location>
    <ligand>
        <name>carbamoyl phosphate</name>
        <dbReference type="ChEBI" id="CHEBI:58228"/>
    </ligand>
</feature>
<name>A0A511UZ09_9BACI</name>
<feature type="binding site" evidence="7">
    <location>
        <position position="249"/>
    </location>
    <ligand>
        <name>carbamoyl phosphate</name>
        <dbReference type="ChEBI" id="CHEBI:58228"/>
    </ligand>
</feature>
<dbReference type="InterPro" id="IPR002082">
    <property type="entry name" value="Asp_carbamoyltransf"/>
</dbReference>
<dbReference type="PRINTS" id="PR00100">
    <property type="entry name" value="AOTCASE"/>
</dbReference>
<comment type="caution">
    <text evidence="10">The sequence shown here is derived from an EMBL/GenBank/DDBJ whole genome shotgun (WGS) entry which is preliminary data.</text>
</comment>
<dbReference type="Pfam" id="PF00185">
    <property type="entry name" value="OTCace"/>
    <property type="match status" value="1"/>
</dbReference>
<feature type="domain" description="Aspartate/ornithine carbamoyltransferase carbamoyl-P binding" evidence="9">
    <location>
        <begin position="2"/>
        <end position="139"/>
    </location>
</feature>
<dbReference type="GO" id="GO:0005829">
    <property type="term" value="C:cytosol"/>
    <property type="evidence" value="ECO:0007669"/>
    <property type="project" value="TreeGrafter"/>
</dbReference>
<dbReference type="OrthoDB" id="9774690at2"/>